<reference evidence="6" key="1">
    <citation type="submission" date="2025-08" db="UniProtKB">
        <authorList>
            <consortium name="Ensembl"/>
        </authorList>
    </citation>
    <scope>IDENTIFICATION</scope>
</reference>
<dbReference type="AlphaFoldDB" id="A0A673JFV5"/>
<dbReference type="GO" id="GO:0030246">
    <property type="term" value="F:carbohydrate binding"/>
    <property type="evidence" value="ECO:0007669"/>
    <property type="project" value="UniProtKB-KW"/>
</dbReference>
<dbReference type="PANTHER" id="PTHR22799">
    <property type="entry name" value="TETRANECTIN-RELATED"/>
    <property type="match status" value="1"/>
</dbReference>
<evidence type="ECO:0000256" key="3">
    <source>
        <dbReference type="ARBA" id="ARBA00022729"/>
    </source>
</evidence>
<dbReference type="GO" id="GO:0005615">
    <property type="term" value="C:extracellular space"/>
    <property type="evidence" value="ECO:0007669"/>
    <property type="project" value="TreeGrafter"/>
</dbReference>
<dbReference type="Gene3D" id="3.10.100.10">
    <property type="entry name" value="Mannose-Binding Protein A, subunit A"/>
    <property type="match status" value="1"/>
</dbReference>
<evidence type="ECO:0000256" key="5">
    <source>
        <dbReference type="SAM" id="SignalP"/>
    </source>
</evidence>
<dbReference type="InterPro" id="IPR016186">
    <property type="entry name" value="C-type_lectin-like/link_sf"/>
</dbReference>
<dbReference type="InterPro" id="IPR051663">
    <property type="entry name" value="CLec_Tetranectin-domain"/>
</dbReference>
<feature type="signal peptide" evidence="5">
    <location>
        <begin position="1"/>
        <end position="21"/>
    </location>
</feature>
<dbReference type="GO" id="GO:0008083">
    <property type="term" value="F:growth factor activity"/>
    <property type="evidence" value="ECO:0007669"/>
    <property type="project" value="TreeGrafter"/>
</dbReference>
<feature type="chain" id="PRO_5025476313" evidence="5">
    <location>
        <begin position="22"/>
        <end position="214"/>
    </location>
</feature>
<reference evidence="6" key="2">
    <citation type="submission" date="2025-09" db="UniProtKB">
        <authorList>
            <consortium name="Ensembl"/>
        </authorList>
    </citation>
    <scope>IDENTIFICATION</scope>
</reference>
<keyword evidence="7" id="KW-1185">Reference proteome</keyword>
<organism evidence="6 7">
    <name type="scientific">Sinocyclocheilus rhinocerous</name>
    <dbReference type="NCBI Taxonomy" id="307959"/>
    <lineage>
        <taxon>Eukaryota</taxon>
        <taxon>Metazoa</taxon>
        <taxon>Chordata</taxon>
        <taxon>Craniata</taxon>
        <taxon>Vertebrata</taxon>
        <taxon>Euteleostomi</taxon>
        <taxon>Actinopterygii</taxon>
        <taxon>Neopterygii</taxon>
        <taxon>Teleostei</taxon>
        <taxon>Ostariophysi</taxon>
        <taxon>Cypriniformes</taxon>
        <taxon>Cyprinidae</taxon>
        <taxon>Cyprininae</taxon>
        <taxon>Sinocyclocheilus</taxon>
    </lineage>
</organism>
<dbReference type="Proteomes" id="UP000472270">
    <property type="component" value="Unassembled WGS sequence"/>
</dbReference>
<dbReference type="SUPFAM" id="SSF56436">
    <property type="entry name" value="C-type lectin-like"/>
    <property type="match status" value="1"/>
</dbReference>
<gene>
    <name evidence="6" type="primary">LOC107742217</name>
</gene>
<dbReference type="Ensembl" id="ENSSRHT00000052012.1">
    <property type="protein sequence ID" value="ENSSRHP00000050585.1"/>
    <property type="gene ID" value="ENSSRHG00000025471.1"/>
</dbReference>
<accession>A0A673JFV5</accession>
<proteinExistence type="predicted"/>
<dbReference type="InterPro" id="IPR016187">
    <property type="entry name" value="CTDL_fold"/>
</dbReference>
<keyword evidence="2" id="KW-0964">Secreted</keyword>
<evidence type="ECO:0000313" key="6">
    <source>
        <dbReference type="Ensembl" id="ENSSRHP00000050585.1"/>
    </source>
</evidence>
<sequence length="214" mass="24327">MTLTVILAAVVGFGALSSCYSGENTTRPAITTADLSQARVFNEEMVRGRGDTPDIIEPEPTTAVSEMESTYNYILSRLAAMDQAIHRLNVGHYTLDIKVTQLLERMSRLENRLGDTEDAIQQVSSYCKDNRKEIGRLEGCQKGRKIGYKCFLAYRAYENYTDASQKCQERGGRMAMPRDRKEQEALAECFTTLIQHKIATHLRKTKREREREGF</sequence>
<name>A0A673JFV5_9TELE</name>
<dbReference type="GO" id="GO:0001503">
    <property type="term" value="P:ossification"/>
    <property type="evidence" value="ECO:0007669"/>
    <property type="project" value="TreeGrafter"/>
</dbReference>
<evidence type="ECO:0000256" key="2">
    <source>
        <dbReference type="ARBA" id="ARBA00022525"/>
    </source>
</evidence>
<dbReference type="PANTHER" id="PTHR22799:SF1">
    <property type="entry name" value="C-TYPE LECTIN DOMAIN FAMILY 11 MEMBER A"/>
    <property type="match status" value="1"/>
</dbReference>
<evidence type="ECO:0000256" key="4">
    <source>
        <dbReference type="ARBA" id="ARBA00022734"/>
    </source>
</evidence>
<evidence type="ECO:0000313" key="7">
    <source>
        <dbReference type="Proteomes" id="UP000472270"/>
    </source>
</evidence>
<protein>
    <submittedName>
        <fullName evidence="6">C-type lectin domain family 11 member A-like</fullName>
    </submittedName>
</protein>
<comment type="subcellular location">
    <subcellularLocation>
        <location evidence="1">Secreted</location>
    </subcellularLocation>
</comment>
<evidence type="ECO:0000256" key="1">
    <source>
        <dbReference type="ARBA" id="ARBA00004613"/>
    </source>
</evidence>
<keyword evidence="3 5" id="KW-0732">Signal</keyword>
<keyword evidence="4" id="KW-0430">Lectin</keyword>